<dbReference type="EMBL" id="JASUBT010000005">
    <property type="protein sequence ID" value="MDL4935767.1"/>
    <property type="molecule type" value="Genomic_DNA"/>
</dbReference>
<name>A0ABD4ZST8_ENTGA</name>
<evidence type="ECO:0000313" key="1">
    <source>
        <dbReference type="EMBL" id="MDL4935767.1"/>
    </source>
</evidence>
<gene>
    <name evidence="1" type="ORF">QRX88_08580</name>
</gene>
<evidence type="ECO:0000313" key="2">
    <source>
        <dbReference type="Proteomes" id="UP001241571"/>
    </source>
</evidence>
<accession>A0ABD4ZST8</accession>
<reference evidence="1 2" key="1">
    <citation type="submission" date="2023-06" db="EMBL/GenBank/DDBJ databases">
        <title>Acute promotion of culturable opportunistic pathogens and persistent increase of antibiotic resistance following antibiotic exposure in mouse gut microbiota.</title>
        <authorList>
            <person name="Li L."/>
            <person name="Wang B."/>
            <person name="Sun Y."/>
            <person name="Wang M."/>
            <person name="Xu H."/>
        </authorList>
    </citation>
    <scope>NUCLEOTIDE SEQUENCE [LARGE SCALE GENOMIC DNA]</scope>
    <source>
        <strain evidence="1 2">CRI2_2</strain>
    </source>
</reference>
<organism evidence="1 2">
    <name type="scientific">Enterococcus gallinarum</name>
    <dbReference type="NCBI Taxonomy" id="1353"/>
    <lineage>
        <taxon>Bacteria</taxon>
        <taxon>Bacillati</taxon>
        <taxon>Bacillota</taxon>
        <taxon>Bacilli</taxon>
        <taxon>Lactobacillales</taxon>
        <taxon>Enterococcaceae</taxon>
        <taxon>Enterococcus</taxon>
    </lineage>
</organism>
<comment type="caution">
    <text evidence="1">The sequence shown here is derived from an EMBL/GenBank/DDBJ whole genome shotgun (WGS) entry which is preliminary data.</text>
</comment>
<proteinExistence type="predicted"/>
<evidence type="ECO:0008006" key="3">
    <source>
        <dbReference type="Google" id="ProtNLM"/>
    </source>
</evidence>
<dbReference type="AlphaFoldDB" id="A0ABD4ZST8"/>
<sequence>MAVNKLLPVGTKVRITKDVDGLKAGVIYTVIRTENELNGQSHCINNFSRGSEGYWVWDSCIEVVGEAPQEMQRKKVTFTEIIKMIAEGSVPEGAKFIADDGSDAVISFDPVFCTSVLTWTDAPRNVQISAEVINATWYMETPEVKLSALEAMTELQKGKSVRGVYDGDEYTLSPYTDFDDIWDDSPWADMDELLNKTDFYKVED</sequence>
<dbReference type="RefSeq" id="WP_285905919.1">
    <property type="nucleotide sequence ID" value="NZ_JASUBC010000002.1"/>
</dbReference>
<protein>
    <recommendedName>
        <fullName evidence="3">DUF1642 domain-containing protein</fullName>
    </recommendedName>
</protein>
<dbReference type="Proteomes" id="UP001241571">
    <property type="component" value="Unassembled WGS sequence"/>
</dbReference>